<dbReference type="eggNOG" id="arCOG11499">
    <property type="taxonomic scope" value="Archaea"/>
</dbReference>
<keyword evidence="1" id="KW-0472">Membrane</keyword>
<reference evidence="3" key="1">
    <citation type="submission" date="2012-03" db="EMBL/GenBank/DDBJ databases">
        <title>Complete genome of Caldisphaera lagunensis DSM 15908.</title>
        <authorList>
            <person name="Lucas S."/>
            <person name="Copeland A."/>
            <person name="Lapidus A."/>
            <person name="Glavina del Rio T."/>
            <person name="Dalin E."/>
            <person name="Tice H."/>
            <person name="Bruce D."/>
            <person name="Goodwin L."/>
            <person name="Pitluck S."/>
            <person name="Peters L."/>
            <person name="Mikhailova N."/>
            <person name="Teshima H."/>
            <person name="Kyrpides N."/>
            <person name="Mavromatis K."/>
            <person name="Ivanova N."/>
            <person name="Brettin T."/>
            <person name="Detter J.C."/>
            <person name="Han C."/>
            <person name="Larimer F."/>
            <person name="Land M."/>
            <person name="Hauser L."/>
            <person name="Markowitz V."/>
            <person name="Cheng J.-F."/>
            <person name="Hugenholtz P."/>
            <person name="Woyke T."/>
            <person name="Wu D."/>
            <person name="Spring S."/>
            <person name="Schroeder M."/>
            <person name="Brambilla E."/>
            <person name="Klenk H.-P."/>
            <person name="Eisen J.A."/>
        </authorList>
    </citation>
    <scope>NUCLEOTIDE SEQUENCE [LARGE SCALE GENOMIC DNA]</scope>
    <source>
        <strain evidence="3">DSM 15908 / JCM 11604 / IC-154</strain>
    </source>
</reference>
<feature type="transmembrane region" description="Helical" evidence="1">
    <location>
        <begin position="327"/>
        <end position="349"/>
    </location>
</feature>
<dbReference type="AlphaFoldDB" id="L0ACA7"/>
<feature type="transmembrane region" description="Helical" evidence="1">
    <location>
        <begin position="239"/>
        <end position="263"/>
    </location>
</feature>
<sequence precursor="true">MIRYQFNKATYLFLILVFTSIVTSSLIISGEIMGVYNLYNIIQSLGGKNSLIITGYSVSPYTSLINKNDLLNKLRNTSGIENITFLVISLGYVNGKDVAFIGNNNVSDAYCAYPSYYVKNELNLKINQTILVYPALSNFPIILKVCNFSNLYPWAISVNINTAYLIHGGGINYGLASLAIIDFKNSSYKLSAMKSLSLTPVQKSLINTALILVQNNQGEKMLFNEASQAYFNKLGIPKIAFLSLAIASALIISIASYTIGLIFNLIDKDRIEILNNYGISKMKIMFNSIAISLLLLLISFIISLFIFNKIKYLLSTNLLGLPLIPSINIYIMLSTLISIMVISTISIIINNGDYNE</sequence>
<keyword evidence="3" id="KW-1185">Reference proteome</keyword>
<dbReference type="STRING" id="1056495.Calag_0939"/>
<dbReference type="EMBL" id="CP003378">
    <property type="protein sequence ID" value="AFZ70670.1"/>
    <property type="molecule type" value="Genomic_DNA"/>
</dbReference>
<keyword evidence="1" id="KW-0812">Transmembrane</keyword>
<dbReference type="KEGG" id="clg:Calag_0939"/>
<dbReference type="HOGENOM" id="CLU_777558_0_0_2"/>
<protein>
    <submittedName>
        <fullName evidence="2">Uncharacterized protein</fullName>
    </submittedName>
</protein>
<keyword evidence="1" id="KW-1133">Transmembrane helix</keyword>
<evidence type="ECO:0000313" key="2">
    <source>
        <dbReference type="EMBL" id="AFZ70670.1"/>
    </source>
</evidence>
<feature type="transmembrane region" description="Helical" evidence="1">
    <location>
        <begin position="12"/>
        <end position="39"/>
    </location>
</feature>
<dbReference type="Proteomes" id="UP000010469">
    <property type="component" value="Chromosome"/>
</dbReference>
<proteinExistence type="predicted"/>
<gene>
    <name evidence="2" type="ordered locus">Calag_0939</name>
</gene>
<evidence type="ECO:0000313" key="3">
    <source>
        <dbReference type="Proteomes" id="UP000010469"/>
    </source>
</evidence>
<organism evidence="2 3">
    <name type="scientific">Caldisphaera lagunensis (strain DSM 15908 / JCM 11604 / ANMR 0165 / IC-154)</name>
    <dbReference type="NCBI Taxonomy" id="1056495"/>
    <lineage>
        <taxon>Archaea</taxon>
        <taxon>Thermoproteota</taxon>
        <taxon>Thermoprotei</taxon>
        <taxon>Acidilobales</taxon>
        <taxon>Caldisphaeraceae</taxon>
        <taxon>Caldisphaera</taxon>
    </lineage>
</organism>
<dbReference type="GeneID" id="14212199"/>
<accession>L0ACA7</accession>
<feature type="transmembrane region" description="Helical" evidence="1">
    <location>
        <begin position="284"/>
        <end position="307"/>
    </location>
</feature>
<dbReference type="RefSeq" id="WP_015232567.1">
    <property type="nucleotide sequence ID" value="NC_019791.1"/>
</dbReference>
<dbReference type="InParanoid" id="L0ACA7"/>
<evidence type="ECO:0000256" key="1">
    <source>
        <dbReference type="SAM" id="Phobius"/>
    </source>
</evidence>
<name>L0ACA7_CALLD</name>